<dbReference type="InterPro" id="IPR003477">
    <property type="entry name" value="PemK-like"/>
</dbReference>
<dbReference type="AlphaFoldDB" id="A0A7T9DKN9"/>
<dbReference type="GO" id="GO:0003677">
    <property type="term" value="F:DNA binding"/>
    <property type="evidence" value="ECO:0007669"/>
    <property type="project" value="InterPro"/>
</dbReference>
<accession>A0A7T9DKN9</accession>
<dbReference type="EMBL" id="CP064981">
    <property type="protein sequence ID" value="QQR93062.1"/>
    <property type="molecule type" value="Genomic_DNA"/>
</dbReference>
<proteinExistence type="predicted"/>
<organism evidence="1">
    <name type="scientific">Candidatus Iainarchaeum sp</name>
    <dbReference type="NCBI Taxonomy" id="3101447"/>
    <lineage>
        <taxon>Archaea</taxon>
        <taxon>Candidatus Iainarchaeota</taxon>
        <taxon>Candidatus Iainarchaeia</taxon>
        <taxon>Candidatus Iainarchaeales</taxon>
        <taxon>Candidatus Iainarchaeaceae</taxon>
        <taxon>Candidatus Iainarchaeum</taxon>
    </lineage>
</organism>
<gene>
    <name evidence="1" type="ORF">IPJ89_02360</name>
</gene>
<protein>
    <submittedName>
        <fullName evidence="1">Type II toxin-antitoxin system PemK/MazF family toxin</fullName>
    </submittedName>
</protein>
<dbReference type="SUPFAM" id="SSF50118">
    <property type="entry name" value="Cell growth inhibitor/plasmid maintenance toxic component"/>
    <property type="match status" value="1"/>
</dbReference>
<dbReference type="InterPro" id="IPR011067">
    <property type="entry name" value="Plasmid_toxin/cell-grow_inhib"/>
</dbReference>
<dbReference type="Gene3D" id="2.30.30.110">
    <property type="match status" value="1"/>
</dbReference>
<reference evidence="1" key="1">
    <citation type="submission" date="2020-11" db="EMBL/GenBank/DDBJ databases">
        <title>Connecting structure to function with the recovery of over 1000 high-quality activated sludge metagenome-assembled genomes encoding full-length rRNA genes using long-read sequencing.</title>
        <authorList>
            <person name="Singleton C.M."/>
            <person name="Petriglieri F."/>
            <person name="Kristensen J.M."/>
            <person name="Kirkegaard R.H."/>
            <person name="Michaelsen T.Y."/>
            <person name="Andersen M.H."/>
            <person name="Karst S.M."/>
            <person name="Dueholm M.S."/>
            <person name="Nielsen P.H."/>
            <person name="Albertsen M."/>
        </authorList>
    </citation>
    <scope>NUCLEOTIDE SEQUENCE</scope>
    <source>
        <strain evidence="1">Fred_18-Q3-R57-64_BAT3C.431</strain>
    </source>
</reference>
<sequence>MPMSSSNIKPGQIVVADVGYSDQERSKRRLGLVVSSAKYNAKSPDIVILKVTSKPRKNDFDCTLTNASTEKKMLAKESFIRADFPVVLVKDKILRQVDEVHTTKLDEVRSKIKELYELP</sequence>
<dbReference type="Proteomes" id="UP000596004">
    <property type="component" value="Chromosome"/>
</dbReference>
<name>A0A7T9DKN9_9ARCH</name>
<evidence type="ECO:0000313" key="1">
    <source>
        <dbReference type="EMBL" id="QQR93062.1"/>
    </source>
</evidence>
<dbReference type="Pfam" id="PF02452">
    <property type="entry name" value="PemK_toxin"/>
    <property type="match status" value="1"/>
</dbReference>